<dbReference type="InterPro" id="IPR012340">
    <property type="entry name" value="NA-bd_OB-fold"/>
</dbReference>
<dbReference type="RefSeq" id="WP_189211081.1">
    <property type="nucleotide sequence ID" value="NZ_BMRB01000002.1"/>
</dbReference>
<dbReference type="SUPFAM" id="SSF50249">
    <property type="entry name" value="Nucleic acid-binding proteins"/>
    <property type="match status" value="1"/>
</dbReference>
<dbReference type="EMBL" id="BMRB01000002">
    <property type="protein sequence ID" value="GGS34257.1"/>
    <property type="molecule type" value="Genomic_DNA"/>
</dbReference>
<reference evidence="2" key="1">
    <citation type="journal article" date="2014" name="Int. J. Syst. Evol. Microbiol.">
        <title>Complete genome sequence of Corynebacterium casei LMG S-19264T (=DSM 44701T), isolated from a smear-ripened cheese.</title>
        <authorList>
            <consortium name="US DOE Joint Genome Institute (JGI-PGF)"/>
            <person name="Walter F."/>
            <person name="Albersmeier A."/>
            <person name="Kalinowski J."/>
            <person name="Ruckert C."/>
        </authorList>
    </citation>
    <scope>NUCLEOTIDE SEQUENCE</scope>
    <source>
        <strain evidence="2">JCM 3276</strain>
    </source>
</reference>
<dbReference type="AlphaFoldDB" id="A0A918GFE5"/>
<proteinExistence type="predicted"/>
<accession>A0A918GFE5</accession>
<sequence>MIPKVGEVFVGTAVEVRPFGTFIEHPEGAHGLLHGETAEVGARVTVRVLDADVENRRFSLARA</sequence>
<gene>
    <name evidence="2" type="ORF">GCM10010171_30820</name>
</gene>
<protein>
    <recommendedName>
        <fullName evidence="1">S1 motif domain-containing protein</fullName>
    </recommendedName>
</protein>
<reference evidence="2" key="2">
    <citation type="submission" date="2020-09" db="EMBL/GenBank/DDBJ databases">
        <authorList>
            <person name="Sun Q."/>
            <person name="Ohkuma M."/>
        </authorList>
    </citation>
    <scope>NUCLEOTIDE SEQUENCE</scope>
    <source>
        <strain evidence="2">JCM 3276</strain>
    </source>
</reference>
<dbReference type="Proteomes" id="UP000660680">
    <property type="component" value="Unassembled WGS sequence"/>
</dbReference>
<organism evidence="2 3">
    <name type="scientific">Actinokineospora fastidiosa</name>
    <dbReference type="NCBI Taxonomy" id="1816"/>
    <lineage>
        <taxon>Bacteria</taxon>
        <taxon>Bacillati</taxon>
        <taxon>Actinomycetota</taxon>
        <taxon>Actinomycetes</taxon>
        <taxon>Pseudonocardiales</taxon>
        <taxon>Pseudonocardiaceae</taxon>
        <taxon>Actinokineospora</taxon>
    </lineage>
</organism>
<evidence type="ECO:0000313" key="3">
    <source>
        <dbReference type="Proteomes" id="UP000660680"/>
    </source>
</evidence>
<dbReference type="Gene3D" id="2.40.50.140">
    <property type="entry name" value="Nucleic acid-binding proteins"/>
    <property type="match status" value="1"/>
</dbReference>
<evidence type="ECO:0000259" key="1">
    <source>
        <dbReference type="PROSITE" id="PS50126"/>
    </source>
</evidence>
<dbReference type="GO" id="GO:0003676">
    <property type="term" value="F:nucleic acid binding"/>
    <property type="evidence" value="ECO:0007669"/>
    <property type="project" value="InterPro"/>
</dbReference>
<dbReference type="InterPro" id="IPR003029">
    <property type="entry name" value="S1_domain"/>
</dbReference>
<comment type="caution">
    <text evidence="2">The sequence shown here is derived from an EMBL/GenBank/DDBJ whole genome shotgun (WGS) entry which is preliminary data.</text>
</comment>
<evidence type="ECO:0000313" key="2">
    <source>
        <dbReference type="EMBL" id="GGS34257.1"/>
    </source>
</evidence>
<keyword evidence="3" id="KW-1185">Reference proteome</keyword>
<feature type="domain" description="S1 motif" evidence="1">
    <location>
        <begin position="6"/>
        <end position="63"/>
    </location>
</feature>
<dbReference type="PROSITE" id="PS50126">
    <property type="entry name" value="S1"/>
    <property type="match status" value="1"/>
</dbReference>
<name>A0A918GFE5_9PSEU</name>